<evidence type="ECO:0000313" key="2">
    <source>
        <dbReference type="Proteomes" id="UP000001203"/>
    </source>
</evidence>
<dbReference type="KEGG" id="cyt:cce_1043"/>
<accession>B1WTS8</accession>
<dbReference type="AlphaFoldDB" id="B1WTS8"/>
<protein>
    <submittedName>
        <fullName evidence="1">Uncharacterized protein</fullName>
    </submittedName>
</protein>
<name>B1WTS8_CROS5</name>
<proteinExistence type="predicted"/>
<dbReference type="Proteomes" id="UP000001203">
    <property type="component" value="Chromosome circular"/>
</dbReference>
<reference evidence="1 2" key="1">
    <citation type="journal article" date="2008" name="Proc. Natl. Acad. Sci. U.S.A.">
        <title>The genome of Cyanothece 51142, a unicellular diazotrophic cyanobacterium important in the marine nitrogen cycle.</title>
        <authorList>
            <person name="Welsh E.A."/>
            <person name="Liberton M."/>
            <person name="Stoeckel J."/>
            <person name="Loh T."/>
            <person name="Elvitigala T."/>
            <person name="Wang C."/>
            <person name="Wollam A."/>
            <person name="Fulton R.S."/>
            <person name="Clifton S.W."/>
            <person name="Jacobs J.M."/>
            <person name="Aurora R."/>
            <person name="Ghosh B.K."/>
            <person name="Sherman L.A."/>
            <person name="Smith R.D."/>
            <person name="Wilson R.K."/>
            <person name="Pakrasi H.B."/>
        </authorList>
    </citation>
    <scope>NUCLEOTIDE SEQUENCE [LARGE SCALE GENOMIC DNA]</scope>
    <source>
        <strain evidence="2">ATCC 51142 / BH68</strain>
    </source>
</reference>
<evidence type="ECO:0000313" key="1">
    <source>
        <dbReference type="EMBL" id="ACB50394.1"/>
    </source>
</evidence>
<dbReference type="STRING" id="43989.cce_1043"/>
<sequence>MITINFCYLILKQFSNKKHNITLKKFFMAKIDLIRLEKK</sequence>
<dbReference type="EMBL" id="CP000806">
    <property type="protein sequence ID" value="ACB50394.1"/>
    <property type="molecule type" value="Genomic_DNA"/>
</dbReference>
<gene>
    <name evidence="1" type="ordered locus">cce_1043</name>
</gene>
<organism evidence="1 2">
    <name type="scientific">Crocosphaera subtropica (strain ATCC 51142 / BH68)</name>
    <name type="common">Cyanothece sp. (strain ATCC 51142)</name>
    <dbReference type="NCBI Taxonomy" id="43989"/>
    <lineage>
        <taxon>Bacteria</taxon>
        <taxon>Bacillati</taxon>
        <taxon>Cyanobacteriota</taxon>
        <taxon>Cyanophyceae</taxon>
        <taxon>Oscillatoriophycideae</taxon>
        <taxon>Chroococcales</taxon>
        <taxon>Aphanothecaceae</taxon>
        <taxon>Crocosphaera</taxon>
        <taxon>Crocosphaera subtropica</taxon>
    </lineage>
</organism>
<keyword evidence="2" id="KW-1185">Reference proteome</keyword>
<dbReference type="HOGENOM" id="CLU_3308323_0_0_3"/>